<protein>
    <submittedName>
        <fullName evidence="1">Uncharacterized protein</fullName>
    </submittedName>
</protein>
<reference key="1">
    <citation type="submission" date="2008-12" db="EMBL/GenBank/DDBJ databases">
        <title>Complete genome sequence of Rhodobacter capsulatus SB1003.</title>
        <authorList>
            <person name="Strnad H."/>
            <person name="Lapidus A."/>
            <person name="Vlcek C."/>
            <person name="Ulbrich P."/>
            <person name="Paces J."/>
            <person name="Maltsev N."/>
            <person name="Kumar V."/>
            <person name="Kogan Y."/>
            <person name="Milgram A."/>
            <person name="Rebrekov D."/>
            <person name="Mazur M."/>
            <person name="Cox R."/>
            <person name="Kyrpides N."/>
            <person name="Kolar M."/>
            <person name="Sachova J."/>
            <person name="Ridl J."/>
            <person name="Ivanova N."/>
            <person name="Kapatral V."/>
            <person name="Los T."/>
            <person name="Lykidis A."/>
            <person name="Mikhailova N."/>
            <person name="Reznik G."/>
            <person name="Vasieva O."/>
            <person name="Fonstein M."/>
            <person name="Paces V."/>
            <person name="Haselkorn R."/>
        </authorList>
    </citation>
    <scope>NUCLEOTIDE SEQUENCE</scope>
    <source>
        <strain>SB1003</strain>
    </source>
</reference>
<sequence>MTNLIQRWLDAIENPMARADLARSKKAQKQLEKALAAPRTEFIERVLLPNLPEIVIQPSAETSRDHAISRALQERAARGDDIDPGLYAYFTNPLVPVGRDDDTYRSPSARVALGKHHVFTFEYDDPVNIPPSVQFGWCRSPGNDAAQSLMGKLHADLGHRFADYLGLTVAWSGNKSLHIHLVFKTDLIPALPDDANLQEGFKAHWRRLRAIVAEHTGHDRPDAACAGPSQFRRLPWGTHRNGNPQVVIWEAYRKRAAKKVSASLFQPDLFLAPPPVARSARTRKDSGTGGFSQAELDHIALRLREHFPGWPRFERLEADGTGYRALFSNSDRDDTPSSYMRESHRFVALVGTDSDTIDDAPVLPARLGRMMDIWVAELTTTAAACSATTHDEARQMLADVIGDLAAADLPRVLVQAPEGASKTTSVMAHHHAFAGGQPSMYAFATYDLAKEKVNKFNQMHKGSGYRAVWIESWSRLYALCADQRGVPVLSSADAAQGGFPSLFEMVRVRQPDVLEVMGGYCQEVLDGVGSNVPVFFAVHDTAHLWQQHSPTRLIWSPAFWQNGMNLRNAAALAETKLSLLVHDEASVDTFLSIIPATLFRFAERIKARARKPDEMFNAYLAALMTWRGANKPSFDEVRRIAWHLSDYEPVTVSGRGSYSDLCREINPHRQDGYLSLYAPDSPNAVRDWMIARNGWYRREEEFVADRIVILTTEELPTACCPDDFGVARFTMPFVPKHAFKLIQHRSLNRDRLQEALNDADERIMRQRASGYRTITNCIEGVTTHMAARGSDAFIGTSLLQTAMFSAPYRHEQLCALNDYLGRDDCVILDHIDTINQTCGRNLGFRWDGKAEHYLLINRHLWSLIQSSPARVHLRYAIDLSMDAEERRSMRRSARKRRAATHWKYDGAGYDGSGFDYPLVQDAA</sequence>
<keyword evidence="2" id="KW-1185">Reference proteome</keyword>
<dbReference type="EMBL" id="CP001312">
    <property type="protein sequence ID" value="ADE85015.1"/>
    <property type="molecule type" value="Genomic_DNA"/>
</dbReference>
<dbReference type="eggNOG" id="ENOG5033IAI">
    <property type="taxonomic scope" value="Bacteria"/>
</dbReference>
<evidence type="ECO:0000313" key="2">
    <source>
        <dbReference type="Proteomes" id="UP000002361"/>
    </source>
</evidence>
<accession>D5ASC4</accession>
<dbReference type="HOGENOM" id="CLU_316129_0_0_5"/>
<name>D5ASC4_RHOCB</name>
<reference evidence="1 2" key="2">
    <citation type="journal article" date="2010" name="J. Bacteriol.">
        <title>Complete genome sequence of the photosynthetic purple nonsulfur bacterium Rhodobacter capsulatus SB 1003.</title>
        <authorList>
            <person name="Strnad H."/>
            <person name="Lapidus A."/>
            <person name="Paces J."/>
            <person name="Ulbrich P."/>
            <person name="Vlcek C."/>
            <person name="Paces V."/>
            <person name="Haselkorn R."/>
        </authorList>
    </citation>
    <scope>NUCLEOTIDE SEQUENCE [LARGE SCALE GENOMIC DNA]</scope>
    <source>
        <strain evidence="2">ATCC BAA-309 / NBRC 16581 / SB1003</strain>
    </source>
</reference>
<dbReference type="RefSeq" id="WP_013066994.1">
    <property type="nucleotide sequence ID" value="NC_014034.1"/>
</dbReference>
<organism evidence="1 2">
    <name type="scientific">Rhodobacter capsulatus (strain ATCC BAA-309 / NBRC 16581 / SB1003)</name>
    <dbReference type="NCBI Taxonomy" id="272942"/>
    <lineage>
        <taxon>Bacteria</taxon>
        <taxon>Pseudomonadati</taxon>
        <taxon>Pseudomonadota</taxon>
        <taxon>Alphaproteobacteria</taxon>
        <taxon>Rhodobacterales</taxon>
        <taxon>Rhodobacter group</taxon>
        <taxon>Rhodobacter</taxon>
    </lineage>
</organism>
<dbReference type="OrthoDB" id="7605247at2"/>
<evidence type="ECO:0000313" key="1">
    <source>
        <dbReference type="EMBL" id="ADE85015.1"/>
    </source>
</evidence>
<dbReference type="GeneID" id="31492482"/>
<dbReference type="KEGG" id="rcp:RCAP_rcc01258"/>
<dbReference type="Proteomes" id="UP000002361">
    <property type="component" value="Chromosome"/>
</dbReference>
<dbReference type="AlphaFoldDB" id="D5ASC4"/>
<proteinExistence type="predicted"/>
<gene>
    <name evidence="1" type="ordered locus">RCAP_rcc01258</name>
</gene>